<feature type="compositionally biased region" description="Low complexity" evidence="1">
    <location>
        <begin position="202"/>
        <end position="233"/>
    </location>
</feature>
<protein>
    <recommendedName>
        <fullName evidence="3">VanZ-like domain-containing protein</fullName>
    </recommendedName>
</protein>
<keyword evidence="2" id="KW-0812">Transmembrane</keyword>
<dbReference type="InterPro" id="IPR053150">
    <property type="entry name" value="Teicoplanin_resist-assoc"/>
</dbReference>
<reference evidence="4 5" key="1">
    <citation type="journal article" date="2019" name="Int. J. Syst. Evol. Microbiol.">
        <title>The Global Catalogue of Microorganisms (GCM) 10K type strain sequencing project: providing services to taxonomists for standard genome sequencing and annotation.</title>
        <authorList>
            <consortium name="The Broad Institute Genomics Platform"/>
            <consortium name="The Broad Institute Genome Sequencing Center for Infectious Disease"/>
            <person name="Wu L."/>
            <person name="Ma J."/>
        </authorList>
    </citation>
    <scope>NUCLEOTIDE SEQUENCE [LARGE SCALE GENOMIC DNA]</scope>
    <source>
        <strain evidence="4 5">JCM 13004</strain>
    </source>
</reference>
<feature type="transmembrane region" description="Helical" evidence="2">
    <location>
        <begin position="98"/>
        <end position="119"/>
    </location>
</feature>
<feature type="domain" description="VanZ-like" evidence="3">
    <location>
        <begin position="56"/>
        <end position="175"/>
    </location>
</feature>
<feature type="transmembrane region" description="Helical" evidence="2">
    <location>
        <begin position="164"/>
        <end position="184"/>
    </location>
</feature>
<keyword evidence="5" id="KW-1185">Reference proteome</keyword>
<feature type="transmembrane region" description="Helical" evidence="2">
    <location>
        <begin position="49"/>
        <end position="67"/>
    </location>
</feature>
<evidence type="ECO:0000313" key="4">
    <source>
        <dbReference type="EMBL" id="GAA1224096.1"/>
    </source>
</evidence>
<dbReference type="PANTHER" id="PTHR36834:SF1">
    <property type="entry name" value="INTEGRAL MEMBRANE PROTEIN"/>
    <property type="match status" value="1"/>
</dbReference>
<feature type="region of interest" description="Disordered" evidence="1">
    <location>
        <begin position="246"/>
        <end position="265"/>
    </location>
</feature>
<dbReference type="Proteomes" id="UP001500037">
    <property type="component" value="Unassembled WGS sequence"/>
</dbReference>
<feature type="transmembrane region" description="Helical" evidence="2">
    <location>
        <begin position="131"/>
        <end position="152"/>
    </location>
</feature>
<sequence length="265" mass="26717">MQRDGTGAPSARDSVRTGDDRQPVAGLSASGLPSTPEHGPEAVPVRLRLLGAVLLALYLLVAGWFALRSTPTGPWAYDANLTPFSSIHRALALGSTDALRALAGPLLGGAPLGVLLPLVGGRLRRAWLPSFLQAAAASGVIATALEVLQTWLGTRILNVDDVLLAVFGAALAHLAVVPYGRAALRTHGRSVPRGAPAPAPATAPATAPAGPAPATRTTAGPTAPQSAAPTTPTVLRLSAPVRTGAPASVLTAGPVPAGLVEHGRR</sequence>
<gene>
    <name evidence="4" type="ORF">GCM10009665_12940</name>
</gene>
<accession>A0ABN1VZ12</accession>
<evidence type="ECO:0000313" key="5">
    <source>
        <dbReference type="Proteomes" id="UP001500037"/>
    </source>
</evidence>
<dbReference type="EMBL" id="BAAALF010000013">
    <property type="protein sequence ID" value="GAA1224096.1"/>
    <property type="molecule type" value="Genomic_DNA"/>
</dbReference>
<dbReference type="Pfam" id="PF04892">
    <property type="entry name" value="VanZ"/>
    <property type="match status" value="1"/>
</dbReference>
<feature type="compositionally biased region" description="Basic and acidic residues" evidence="1">
    <location>
        <begin position="13"/>
        <end position="22"/>
    </location>
</feature>
<evidence type="ECO:0000256" key="2">
    <source>
        <dbReference type="SAM" id="Phobius"/>
    </source>
</evidence>
<name>A0ABN1VZ12_9ACTN</name>
<feature type="region of interest" description="Disordered" evidence="1">
    <location>
        <begin position="1"/>
        <end position="38"/>
    </location>
</feature>
<organism evidence="4 5">
    <name type="scientific">Kitasatospora nipponensis</name>
    <dbReference type="NCBI Taxonomy" id="258049"/>
    <lineage>
        <taxon>Bacteria</taxon>
        <taxon>Bacillati</taxon>
        <taxon>Actinomycetota</taxon>
        <taxon>Actinomycetes</taxon>
        <taxon>Kitasatosporales</taxon>
        <taxon>Streptomycetaceae</taxon>
        <taxon>Kitasatospora</taxon>
    </lineage>
</organism>
<dbReference type="PANTHER" id="PTHR36834">
    <property type="entry name" value="MEMBRANE PROTEIN-RELATED"/>
    <property type="match status" value="1"/>
</dbReference>
<evidence type="ECO:0000256" key="1">
    <source>
        <dbReference type="SAM" id="MobiDB-lite"/>
    </source>
</evidence>
<keyword evidence="2" id="KW-0472">Membrane</keyword>
<feature type="region of interest" description="Disordered" evidence="1">
    <location>
        <begin position="189"/>
        <end position="235"/>
    </location>
</feature>
<proteinExistence type="predicted"/>
<evidence type="ECO:0000259" key="3">
    <source>
        <dbReference type="Pfam" id="PF04892"/>
    </source>
</evidence>
<dbReference type="InterPro" id="IPR006976">
    <property type="entry name" value="VanZ-like"/>
</dbReference>
<comment type="caution">
    <text evidence="4">The sequence shown here is derived from an EMBL/GenBank/DDBJ whole genome shotgun (WGS) entry which is preliminary data.</text>
</comment>
<keyword evidence="2" id="KW-1133">Transmembrane helix</keyword>